<dbReference type="PROSITE" id="PS51848">
    <property type="entry name" value="BMERB"/>
    <property type="match status" value="1"/>
</dbReference>
<dbReference type="Proteomes" id="UP000186698">
    <property type="component" value="Chromosome 9_10L"/>
</dbReference>
<gene>
    <name evidence="4 5 6" type="primary">bmerb1l.L</name>
</gene>
<organism evidence="3 5">
    <name type="scientific">Xenopus laevis</name>
    <name type="common">African clawed frog</name>
    <dbReference type="NCBI Taxonomy" id="8355"/>
    <lineage>
        <taxon>Eukaryota</taxon>
        <taxon>Metazoa</taxon>
        <taxon>Chordata</taxon>
        <taxon>Craniata</taxon>
        <taxon>Vertebrata</taxon>
        <taxon>Euteleostomi</taxon>
        <taxon>Amphibia</taxon>
        <taxon>Batrachia</taxon>
        <taxon>Anura</taxon>
        <taxon>Pipoidea</taxon>
        <taxon>Pipidae</taxon>
        <taxon>Xenopodinae</taxon>
        <taxon>Xenopus</taxon>
        <taxon>Xenopus</taxon>
    </lineage>
</organism>
<dbReference type="Pfam" id="PF12130">
    <property type="entry name" value="bMERB_dom"/>
    <property type="match status" value="1"/>
</dbReference>
<dbReference type="OMA" id="FRKEKPM"/>
<evidence type="ECO:0000259" key="2">
    <source>
        <dbReference type="PROSITE" id="PS51848"/>
    </source>
</evidence>
<evidence type="ECO:0000313" key="4">
    <source>
        <dbReference type="RefSeq" id="XP_018090968.1"/>
    </source>
</evidence>
<evidence type="ECO:0000313" key="6">
    <source>
        <dbReference type="Xenbase" id="XB-GENE-17343755"/>
    </source>
</evidence>
<evidence type="ECO:0000313" key="5">
    <source>
        <dbReference type="RefSeq" id="XP_041432817.1"/>
    </source>
</evidence>
<dbReference type="CTD" id="108701184"/>
<sequence length="193" mass="22529">MEKERAPSKQYGSLESTKWNPTAPATGEDVISMADSTTTIDDIEDELVKIERIREILVRRESELRYMLDDFQLCKEITILKKQLQALVSIPEKDKTREDRKKEEQLLQHINKLVETRDFMVDDVELERLREREEDKDMEEFLQRKLSKSFLKKAVFRKEKPMAAPSRQTSAPLVSRTGLTLIKDCCGFNCSVM</sequence>
<reference evidence="4 5" key="1">
    <citation type="submission" date="2025-04" db="UniProtKB">
        <authorList>
            <consortium name="RefSeq"/>
        </authorList>
    </citation>
    <scope>IDENTIFICATION</scope>
    <source>
        <strain evidence="4 5">J_2021</strain>
        <tissue evidence="4 5">Erythrocytes</tissue>
    </source>
</reference>
<dbReference type="SMART" id="SM01203">
    <property type="entry name" value="DUF3585"/>
    <property type="match status" value="1"/>
</dbReference>
<accession>A0A1L8EUV0</accession>
<name>A0A1L8EUV0_XENLA</name>
<dbReference type="AlphaFoldDB" id="A0A1L8EUV0"/>
<dbReference type="Xenbase" id="XB-GENE-17343755">
    <property type="gene designation" value="bmerb1l.L"/>
</dbReference>
<dbReference type="AGR" id="Xenbase:XB-GENE-17343755"/>
<dbReference type="RefSeq" id="XP_018090968.1">
    <property type="nucleotide sequence ID" value="XM_018235479.2"/>
</dbReference>
<dbReference type="Bgee" id="108701184">
    <property type="expression patterns" value="Expressed in brain and 10 other cell types or tissues"/>
</dbReference>
<feature type="compositionally biased region" description="Polar residues" evidence="1">
    <location>
        <begin position="10"/>
        <end position="20"/>
    </location>
</feature>
<dbReference type="KEGG" id="xla:108701184"/>
<feature type="domain" description="BMERB" evidence="2">
    <location>
        <begin position="1"/>
        <end position="140"/>
    </location>
</feature>
<dbReference type="InterPro" id="IPR022735">
    <property type="entry name" value="bMERB_dom"/>
</dbReference>
<protein>
    <submittedName>
        <fullName evidence="4 5">bMERB domain-containing protein 1</fullName>
    </submittedName>
</protein>
<dbReference type="GeneID" id="108701184"/>
<dbReference type="PaxDb" id="8355-A0A1L8EUV0"/>
<proteinExistence type="predicted"/>
<evidence type="ECO:0000313" key="3">
    <source>
        <dbReference type="Proteomes" id="UP000186698"/>
    </source>
</evidence>
<dbReference type="PANTHER" id="PTHR22704:SF2">
    <property type="entry name" value="BMERB DOMAIN-CONTAINING PROTEIN"/>
    <property type="match status" value="1"/>
</dbReference>
<feature type="region of interest" description="Disordered" evidence="1">
    <location>
        <begin position="1"/>
        <end position="28"/>
    </location>
</feature>
<dbReference type="OrthoDB" id="10048027at2759"/>
<dbReference type="PANTHER" id="PTHR22704">
    <property type="entry name" value="BMERB DOMAIN-CONTAINING PROTEIN 1-RELATED"/>
    <property type="match status" value="1"/>
</dbReference>
<dbReference type="InterPro" id="IPR040127">
    <property type="entry name" value="BMERB"/>
</dbReference>
<dbReference type="RefSeq" id="XP_041432817.1">
    <property type="nucleotide sequence ID" value="XM_041576883.1"/>
</dbReference>
<keyword evidence="3" id="KW-1185">Reference proteome</keyword>
<evidence type="ECO:0000256" key="1">
    <source>
        <dbReference type="SAM" id="MobiDB-lite"/>
    </source>
</evidence>